<gene>
    <name evidence="1" type="ORF">IL334_007081</name>
</gene>
<protein>
    <recommendedName>
        <fullName evidence="3">Mitochondrial zinc maintenance protein 1, mitochondrial</fullName>
    </recommendedName>
</protein>
<evidence type="ECO:0000313" key="1">
    <source>
        <dbReference type="EMBL" id="WRT70087.1"/>
    </source>
</evidence>
<reference evidence="1 2" key="1">
    <citation type="submission" date="2024-01" db="EMBL/GenBank/DDBJ databases">
        <title>Comparative genomics of Cryptococcus and Kwoniella reveals pathogenesis evolution and contrasting modes of karyotype evolution via chromosome fusion or intercentromeric recombination.</title>
        <authorList>
            <person name="Coelho M.A."/>
            <person name="David-Palma M."/>
            <person name="Shea T."/>
            <person name="Bowers K."/>
            <person name="McGinley-Smith S."/>
            <person name="Mohammad A.W."/>
            <person name="Gnirke A."/>
            <person name="Yurkov A.M."/>
            <person name="Nowrousian M."/>
            <person name="Sun S."/>
            <person name="Cuomo C.A."/>
            <person name="Heitman J."/>
        </authorList>
    </citation>
    <scope>NUCLEOTIDE SEQUENCE [LARGE SCALE GENOMIC DNA]</scope>
    <source>
        <strain evidence="1">CBS 11374</strain>
    </source>
</reference>
<evidence type="ECO:0008006" key="3">
    <source>
        <dbReference type="Google" id="ProtNLM"/>
    </source>
</evidence>
<keyword evidence="2" id="KW-1185">Reference proteome</keyword>
<accession>A0ABZ1D7Q9</accession>
<organism evidence="1 2">
    <name type="scientific">Kwoniella shivajii</name>
    <dbReference type="NCBI Taxonomy" id="564305"/>
    <lineage>
        <taxon>Eukaryota</taxon>
        <taxon>Fungi</taxon>
        <taxon>Dikarya</taxon>
        <taxon>Basidiomycota</taxon>
        <taxon>Agaricomycotina</taxon>
        <taxon>Tremellomycetes</taxon>
        <taxon>Tremellales</taxon>
        <taxon>Cryptococcaceae</taxon>
        <taxon>Kwoniella</taxon>
    </lineage>
</organism>
<name>A0ABZ1D7Q9_9TREE</name>
<dbReference type="EMBL" id="CP141890">
    <property type="protein sequence ID" value="WRT70087.1"/>
    <property type="molecule type" value="Genomic_DNA"/>
</dbReference>
<sequence length="397" mass="46093">MLLPSSFPSIRSTSNSKQLYRRFLQHLQLIPDPHIWSILIPRYKKLLLSSGRNLLTAEELKTLQIEQDIVPPSESSKAALERARRWKRDKALKKAEKELERLRAAVACHPHALTRLIEETYGQRGVMRWDLLRKISARYSVDPLIDSLPPPLLPFRPPAAAPSEAQPRARKIVPACRIRTELKRSVERDWHHVKPPIVLPVSRNTQDEESETAPATTGWERSGIIHNLRILSGIDQAGVSQLDKLTLLDLSFLKPSIRRLFPIKCGRRLQESPLLPPRPKATRQNPHIWGLPRRLDSRLFQRTYKRFWDGLVWARPINVETAEERWKQCSYEEFQDWQDGKVIDQPVAELGQLKRPKKHKISTVNESGHLQLDKWSRATNNDKKWLSLNQTMDFVYP</sequence>
<dbReference type="Proteomes" id="UP001329825">
    <property type="component" value="Chromosome 10"/>
</dbReference>
<proteinExistence type="predicted"/>
<dbReference type="RefSeq" id="XP_062794826.1">
    <property type="nucleotide sequence ID" value="XM_062938775.1"/>
</dbReference>
<dbReference type="GeneID" id="87959211"/>
<evidence type="ECO:0000313" key="2">
    <source>
        <dbReference type="Proteomes" id="UP001329825"/>
    </source>
</evidence>